<dbReference type="EMBL" id="KN769351">
    <property type="protein sequence ID" value="KIH46405.1"/>
    <property type="molecule type" value="Genomic_DNA"/>
</dbReference>
<accession>A0A0C2FD08</accession>
<gene>
    <name evidence="2" type="ORF">ANCDUO_23543</name>
</gene>
<organism evidence="2 3">
    <name type="scientific">Ancylostoma duodenale</name>
    <dbReference type="NCBI Taxonomy" id="51022"/>
    <lineage>
        <taxon>Eukaryota</taxon>
        <taxon>Metazoa</taxon>
        <taxon>Ecdysozoa</taxon>
        <taxon>Nematoda</taxon>
        <taxon>Chromadorea</taxon>
        <taxon>Rhabditida</taxon>
        <taxon>Rhabditina</taxon>
        <taxon>Rhabditomorpha</taxon>
        <taxon>Strongyloidea</taxon>
        <taxon>Ancylostomatidae</taxon>
        <taxon>Ancylostomatinae</taxon>
        <taxon>Ancylostoma</taxon>
    </lineage>
</organism>
<feature type="compositionally biased region" description="Basic residues" evidence="1">
    <location>
        <begin position="57"/>
        <end position="67"/>
    </location>
</feature>
<proteinExistence type="predicted"/>
<feature type="compositionally biased region" description="Polar residues" evidence="1">
    <location>
        <begin position="1"/>
        <end position="12"/>
    </location>
</feature>
<keyword evidence="3" id="KW-1185">Reference proteome</keyword>
<protein>
    <submittedName>
        <fullName evidence="2">Uncharacterized protein</fullName>
    </submittedName>
</protein>
<sequence length="67" mass="7133">MLSVPSNGQNPLDKSGSREGQMEGSLTPARYTQRSTGVKVARLLFDLTSPGNGPASKMRHSKSLKSS</sequence>
<evidence type="ECO:0000256" key="1">
    <source>
        <dbReference type="SAM" id="MobiDB-lite"/>
    </source>
</evidence>
<name>A0A0C2FD08_9BILA</name>
<evidence type="ECO:0000313" key="3">
    <source>
        <dbReference type="Proteomes" id="UP000054047"/>
    </source>
</evidence>
<feature type="region of interest" description="Disordered" evidence="1">
    <location>
        <begin position="1"/>
        <end position="67"/>
    </location>
</feature>
<dbReference type="AlphaFoldDB" id="A0A0C2FD08"/>
<evidence type="ECO:0000313" key="2">
    <source>
        <dbReference type="EMBL" id="KIH46405.1"/>
    </source>
</evidence>
<dbReference type="Proteomes" id="UP000054047">
    <property type="component" value="Unassembled WGS sequence"/>
</dbReference>
<reference evidence="2 3" key="1">
    <citation type="submission" date="2013-12" db="EMBL/GenBank/DDBJ databases">
        <title>Draft genome of the parsitic nematode Ancylostoma duodenale.</title>
        <authorList>
            <person name="Mitreva M."/>
        </authorList>
    </citation>
    <scope>NUCLEOTIDE SEQUENCE [LARGE SCALE GENOMIC DNA]</scope>
    <source>
        <strain evidence="2 3">Zhejiang</strain>
    </source>
</reference>